<proteinExistence type="predicted"/>
<dbReference type="GeneID" id="64575587"/>
<protein>
    <recommendedName>
        <fullName evidence="2">Myb-like domain-containing protein</fullName>
    </recommendedName>
</protein>
<dbReference type="AlphaFoldDB" id="A0A871R5L4"/>
<dbReference type="PROSITE" id="PS50090">
    <property type="entry name" value="MYB_LIKE"/>
    <property type="match status" value="1"/>
</dbReference>
<evidence type="ECO:0000256" key="1">
    <source>
        <dbReference type="SAM" id="MobiDB-lite"/>
    </source>
</evidence>
<reference evidence="3" key="1">
    <citation type="submission" date="2020-10" db="EMBL/GenBank/DDBJ databases">
        <authorList>
            <person name="Palmer J.M."/>
        </authorList>
    </citation>
    <scope>NUCLEOTIDE SEQUENCE</scope>
    <source>
        <strain evidence="3">UCD 2041</strain>
    </source>
</reference>
<reference evidence="3" key="2">
    <citation type="journal article" name="BMC Genomics">
        <title>New genome assemblies reveal patterns of domestication and adaptation across Brettanomyces (Dekkera) species.</title>
        <authorList>
            <person name="Roach M.J."/>
            <person name="Borneman A.R."/>
        </authorList>
    </citation>
    <scope>NUCLEOTIDE SEQUENCE</scope>
    <source>
        <strain evidence="3">UCD 2041</strain>
    </source>
</reference>
<evidence type="ECO:0000313" key="3">
    <source>
        <dbReference type="EMBL" id="QOU19515.1"/>
    </source>
</evidence>
<evidence type="ECO:0000259" key="2">
    <source>
        <dbReference type="PROSITE" id="PS50090"/>
    </source>
</evidence>
<name>A0A871R5L4_DEKBR</name>
<feature type="compositionally biased region" description="Basic residues" evidence="1">
    <location>
        <begin position="146"/>
        <end position="160"/>
    </location>
</feature>
<dbReference type="KEGG" id="bbrx:BRETT_003664"/>
<evidence type="ECO:0000313" key="4">
    <source>
        <dbReference type="Proteomes" id="UP000663131"/>
    </source>
</evidence>
<dbReference type="RefSeq" id="XP_041136008.1">
    <property type="nucleotide sequence ID" value="XM_041282169.1"/>
</dbReference>
<feature type="region of interest" description="Disordered" evidence="1">
    <location>
        <begin position="1"/>
        <end position="24"/>
    </location>
</feature>
<organism evidence="3 4">
    <name type="scientific">Dekkera bruxellensis</name>
    <name type="common">Brettanomyces custersii</name>
    <dbReference type="NCBI Taxonomy" id="5007"/>
    <lineage>
        <taxon>Eukaryota</taxon>
        <taxon>Fungi</taxon>
        <taxon>Dikarya</taxon>
        <taxon>Ascomycota</taxon>
        <taxon>Saccharomycotina</taxon>
        <taxon>Pichiomycetes</taxon>
        <taxon>Pichiales</taxon>
        <taxon>Pichiaceae</taxon>
        <taxon>Brettanomyces</taxon>
    </lineage>
</organism>
<dbReference type="Pfam" id="PF13921">
    <property type="entry name" value="Myb_DNA-bind_6"/>
    <property type="match status" value="1"/>
</dbReference>
<feature type="compositionally biased region" description="Basic and acidic residues" evidence="1">
    <location>
        <begin position="124"/>
        <end position="145"/>
    </location>
</feature>
<feature type="domain" description="Myb-like" evidence="2">
    <location>
        <begin position="157"/>
        <end position="219"/>
    </location>
</feature>
<dbReference type="EMBL" id="CP063134">
    <property type="protein sequence ID" value="QOU19515.1"/>
    <property type="molecule type" value="Genomic_DNA"/>
</dbReference>
<feature type="region of interest" description="Disordered" evidence="1">
    <location>
        <begin position="49"/>
        <end position="161"/>
    </location>
</feature>
<sequence>MTTNNSKEKKSTEEGGRSLLDTLNSDIELYHKKVQLKRKIERNLAKERQIQEDLMREAEESESTNKEKEADKETEDAGKADADGVVTKQTVGDDKEATSSTSKDDEESEKVSRQSVPANRKRSHSELDGNDGAKDSDESFKENAPKKQKSTRFTHRKRRGNTVPWTKTEDDAIVYYKEEMRYSWKRIEELLKHRHSWQAIQMRYLRNHKSRNEEWSRYMEIKLINYVRKDWENRWKRISEALGNNFSVERCVNKNVEICKKMEMPYFASVFNNKQVTAGYENPYHDIKDAEQHKKLLLVYMGLDSITYDDTDDENEAEDHKES</sequence>
<dbReference type="OrthoDB" id="4096351at2759"/>
<dbReference type="Proteomes" id="UP000663131">
    <property type="component" value="Chromosome 6"/>
</dbReference>
<dbReference type="InterPro" id="IPR001005">
    <property type="entry name" value="SANT/Myb"/>
</dbReference>
<accession>A0A871R5L4</accession>
<feature type="compositionally biased region" description="Basic and acidic residues" evidence="1">
    <location>
        <begin position="49"/>
        <end position="82"/>
    </location>
</feature>
<gene>
    <name evidence="3" type="ORF">BRETT_003664</name>
</gene>
<feature type="compositionally biased region" description="Basic and acidic residues" evidence="1">
    <location>
        <begin position="1"/>
        <end position="16"/>
    </location>
</feature>